<dbReference type="PROSITE" id="PS50089">
    <property type="entry name" value="ZF_RING_2"/>
    <property type="match status" value="1"/>
</dbReference>
<keyword evidence="8 16" id="KW-0227">DNA damage</keyword>
<evidence type="ECO:0000256" key="12">
    <source>
        <dbReference type="ARBA" id="ARBA00023172"/>
    </source>
</evidence>
<dbReference type="AlphaFoldDB" id="A0ABD1EBH8"/>
<keyword evidence="10 16" id="KW-0833">Ubl conjugation pathway</keyword>
<dbReference type="GO" id="GO:0005634">
    <property type="term" value="C:nucleus"/>
    <property type="evidence" value="ECO:0007669"/>
    <property type="project" value="UniProtKB-SubCell"/>
</dbReference>
<dbReference type="InterPro" id="IPR011513">
    <property type="entry name" value="Nse1"/>
</dbReference>
<keyword evidence="7 16" id="KW-0479">Metal-binding</keyword>
<evidence type="ECO:0000313" key="19">
    <source>
        <dbReference type="Proteomes" id="UP001566132"/>
    </source>
</evidence>
<dbReference type="GO" id="GO:0006310">
    <property type="term" value="P:DNA recombination"/>
    <property type="evidence" value="ECO:0007669"/>
    <property type="project" value="UniProtKB-KW"/>
</dbReference>
<evidence type="ECO:0000256" key="5">
    <source>
        <dbReference type="ARBA" id="ARBA00019422"/>
    </source>
</evidence>
<evidence type="ECO:0000256" key="10">
    <source>
        <dbReference type="ARBA" id="ARBA00022786"/>
    </source>
</evidence>
<comment type="subcellular location">
    <subcellularLocation>
        <location evidence="2 16">Nucleus</location>
    </subcellularLocation>
</comment>
<dbReference type="GO" id="GO:0008270">
    <property type="term" value="F:zinc ion binding"/>
    <property type="evidence" value="ECO:0007669"/>
    <property type="project" value="UniProtKB-KW"/>
</dbReference>
<dbReference type="InterPro" id="IPR014857">
    <property type="entry name" value="Nse1_RING_C4HC3-type"/>
</dbReference>
<evidence type="ECO:0000256" key="7">
    <source>
        <dbReference type="ARBA" id="ARBA00022723"/>
    </source>
</evidence>
<dbReference type="PANTHER" id="PTHR20973:SF0">
    <property type="entry name" value="NON-STRUCTURAL MAINTENANCE OF CHROMOSOMES ELEMENT 1 HOMOLOG"/>
    <property type="match status" value="1"/>
</dbReference>
<name>A0ABD1EBH8_HYPHA</name>
<keyword evidence="9 15" id="KW-0863">Zinc-finger</keyword>
<evidence type="ECO:0000256" key="3">
    <source>
        <dbReference type="ARBA" id="ARBA00010258"/>
    </source>
</evidence>
<evidence type="ECO:0000256" key="6">
    <source>
        <dbReference type="ARBA" id="ARBA00022679"/>
    </source>
</evidence>
<dbReference type="GO" id="GO:0061630">
    <property type="term" value="F:ubiquitin protein ligase activity"/>
    <property type="evidence" value="ECO:0007669"/>
    <property type="project" value="UniProtKB-EC"/>
</dbReference>
<dbReference type="Proteomes" id="UP001566132">
    <property type="component" value="Unassembled WGS sequence"/>
</dbReference>
<evidence type="ECO:0000259" key="17">
    <source>
        <dbReference type="PROSITE" id="PS50089"/>
    </source>
</evidence>
<organism evidence="18 19">
    <name type="scientific">Hypothenemus hampei</name>
    <name type="common">Coffee berry borer</name>
    <dbReference type="NCBI Taxonomy" id="57062"/>
    <lineage>
        <taxon>Eukaryota</taxon>
        <taxon>Metazoa</taxon>
        <taxon>Ecdysozoa</taxon>
        <taxon>Arthropoda</taxon>
        <taxon>Hexapoda</taxon>
        <taxon>Insecta</taxon>
        <taxon>Pterygota</taxon>
        <taxon>Neoptera</taxon>
        <taxon>Endopterygota</taxon>
        <taxon>Coleoptera</taxon>
        <taxon>Polyphaga</taxon>
        <taxon>Cucujiformia</taxon>
        <taxon>Curculionidae</taxon>
        <taxon>Scolytinae</taxon>
        <taxon>Hypothenemus</taxon>
    </lineage>
</organism>
<keyword evidence="19" id="KW-1185">Reference proteome</keyword>
<evidence type="ECO:0000256" key="4">
    <source>
        <dbReference type="ARBA" id="ARBA00012483"/>
    </source>
</evidence>
<evidence type="ECO:0000256" key="14">
    <source>
        <dbReference type="ARBA" id="ARBA00023242"/>
    </source>
</evidence>
<dbReference type="InterPro" id="IPR001841">
    <property type="entry name" value="Znf_RING"/>
</dbReference>
<evidence type="ECO:0000256" key="16">
    <source>
        <dbReference type="RuleBase" id="RU368018"/>
    </source>
</evidence>
<evidence type="ECO:0000256" key="8">
    <source>
        <dbReference type="ARBA" id="ARBA00022763"/>
    </source>
</evidence>
<accession>A0ABD1EBH8</accession>
<sequence>METNHRYLVQYMLRNGSVTLTKALSYCKNLPEPVEDFRGLKIMILEINRKIQKNSFKIVLTTCEVTSQEQVVWLNLKNDDISKFQIAYNPLELEYFHAILQEILNSEDHRLLYVTVLNITSTLTAQFSRDSGQKVLTKWFKGGYYIQSGDFVYLGSRLILEFTSYLKAHMPNQICPLCSELAFTGQHCNACGKLLHSHCISNYLKTQKHCPSCNSLWTGSEHNRTSNQNGIDTIEAYVDET</sequence>
<dbReference type="EC" id="2.3.2.27" evidence="4 16"/>
<keyword evidence="14 16" id="KW-0539">Nucleus</keyword>
<proteinExistence type="inferred from homology"/>
<evidence type="ECO:0000256" key="2">
    <source>
        <dbReference type="ARBA" id="ARBA00004123"/>
    </source>
</evidence>
<comment type="caution">
    <text evidence="18">The sequence shown here is derived from an EMBL/GenBank/DDBJ whole genome shotgun (WGS) entry which is preliminary data.</text>
</comment>
<keyword evidence="6 16" id="KW-0808">Transferase</keyword>
<dbReference type="Pfam" id="PF08746">
    <property type="entry name" value="zf-RING-like"/>
    <property type="match status" value="1"/>
</dbReference>
<comment type="similarity">
    <text evidence="3 16">Belongs to the NSE1 family.</text>
</comment>
<dbReference type="Pfam" id="PF07574">
    <property type="entry name" value="SMC_Nse1"/>
    <property type="match status" value="1"/>
</dbReference>
<keyword evidence="12 16" id="KW-0233">DNA recombination</keyword>
<evidence type="ECO:0000313" key="18">
    <source>
        <dbReference type="EMBL" id="KAL1491977.1"/>
    </source>
</evidence>
<keyword evidence="13 16" id="KW-0234">DNA repair</keyword>
<dbReference type="Gene3D" id="3.30.40.10">
    <property type="entry name" value="Zinc/RING finger domain, C3HC4 (zinc finger)"/>
    <property type="match status" value="1"/>
</dbReference>
<dbReference type="GO" id="GO:0030915">
    <property type="term" value="C:Smc5-Smc6 complex"/>
    <property type="evidence" value="ECO:0007669"/>
    <property type="project" value="UniProtKB-UniRule"/>
</dbReference>
<comment type="catalytic activity">
    <reaction evidence="1 16">
        <text>S-ubiquitinyl-[E2 ubiquitin-conjugating enzyme]-L-cysteine + [acceptor protein]-L-lysine = [E2 ubiquitin-conjugating enzyme]-L-cysteine + N(6)-ubiquitinyl-[acceptor protein]-L-lysine.</text>
        <dbReference type="EC" id="2.3.2.27"/>
    </reaction>
</comment>
<protein>
    <recommendedName>
        <fullName evidence="5 16">Non-structural maintenance of chromosomes element 1 homolog</fullName>
        <ecNumber evidence="4 16">2.3.2.27</ecNumber>
    </recommendedName>
</protein>
<evidence type="ECO:0000256" key="9">
    <source>
        <dbReference type="ARBA" id="ARBA00022771"/>
    </source>
</evidence>
<evidence type="ECO:0000256" key="15">
    <source>
        <dbReference type="PROSITE-ProRule" id="PRU00175"/>
    </source>
</evidence>
<dbReference type="InterPro" id="IPR013083">
    <property type="entry name" value="Znf_RING/FYVE/PHD"/>
</dbReference>
<dbReference type="GO" id="GO:0006281">
    <property type="term" value="P:DNA repair"/>
    <property type="evidence" value="ECO:0007669"/>
    <property type="project" value="UniProtKB-UniRule"/>
</dbReference>
<comment type="subunit">
    <text evidence="16">Component of the Smc5-Smc6 complex.</text>
</comment>
<evidence type="ECO:0000256" key="13">
    <source>
        <dbReference type="ARBA" id="ARBA00023204"/>
    </source>
</evidence>
<dbReference type="PANTHER" id="PTHR20973">
    <property type="entry name" value="NON-SMC ELEMENT 1-RELATED"/>
    <property type="match status" value="1"/>
</dbReference>
<keyword evidence="11 16" id="KW-0862">Zinc</keyword>
<reference evidence="18 19" key="1">
    <citation type="submission" date="2024-05" db="EMBL/GenBank/DDBJ databases">
        <title>Genetic variation in Jamaican populations of the coffee berry borer (Hypothenemus hampei).</title>
        <authorList>
            <person name="Errbii M."/>
            <person name="Myrie A."/>
        </authorList>
    </citation>
    <scope>NUCLEOTIDE SEQUENCE [LARGE SCALE GENOMIC DNA]</scope>
    <source>
        <strain evidence="18">JA-Hopewell-2020-01-JO</strain>
        <tissue evidence="18">Whole body</tissue>
    </source>
</reference>
<evidence type="ECO:0000256" key="11">
    <source>
        <dbReference type="ARBA" id="ARBA00022833"/>
    </source>
</evidence>
<dbReference type="InterPro" id="IPR036388">
    <property type="entry name" value="WH-like_DNA-bd_sf"/>
</dbReference>
<dbReference type="EMBL" id="JBDJPC010000009">
    <property type="protein sequence ID" value="KAL1491977.1"/>
    <property type="molecule type" value="Genomic_DNA"/>
</dbReference>
<evidence type="ECO:0000256" key="1">
    <source>
        <dbReference type="ARBA" id="ARBA00000900"/>
    </source>
</evidence>
<gene>
    <name evidence="18" type="ORF">ABEB36_012487</name>
</gene>
<dbReference type="SUPFAM" id="SSF57850">
    <property type="entry name" value="RING/U-box"/>
    <property type="match status" value="1"/>
</dbReference>
<dbReference type="Gene3D" id="1.10.10.10">
    <property type="entry name" value="Winged helix-like DNA-binding domain superfamily/Winged helix DNA-binding domain"/>
    <property type="match status" value="1"/>
</dbReference>
<feature type="domain" description="RING-type" evidence="17">
    <location>
        <begin position="175"/>
        <end position="214"/>
    </location>
</feature>